<evidence type="ECO:0000313" key="6">
    <source>
        <dbReference type="EMBL" id="EZH72958.1"/>
    </source>
</evidence>
<dbReference type="InterPro" id="IPR029016">
    <property type="entry name" value="GAF-like_dom_sf"/>
</dbReference>
<feature type="domain" description="HTH iclR-type" evidence="4">
    <location>
        <begin position="11"/>
        <end position="73"/>
    </location>
</feature>
<dbReference type="PANTHER" id="PTHR30136">
    <property type="entry name" value="HELIX-TURN-HELIX TRANSCRIPTIONAL REGULATOR, ICLR FAMILY"/>
    <property type="match status" value="1"/>
</dbReference>
<dbReference type="FunFam" id="1.10.10.10:FF:000056">
    <property type="entry name" value="IclR family transcriptional regulator"/>
    <property type="match status" value="1"/>
</dbReference>
<dbReference type="OrthoDB" id="9791752at2"/>
<dbReference type="Proteomes" id="UP000023541">
    <property type="component" value="Unassembled WGS sequence"/>
</dbReference>
<dbReference type="Pfam" id="PF09339">
    <property type="entry name" value="HTH_IclR"/>
    <property type="match status" value="1"/>
</dbReference>
<dbReference type="STRING" id="1317122.ATO12_18225"/>
<dbReference type="EMBL" id="AQRA01000006">
    <property type="protein sequence ID" value="EZH72958.1"/>
    <property type="molecule type" value="Genomic_DNA"/>
</dbReference>
<keyword evidence="7" id="KW-1185">Reference proteome</keyword>
<reference evidence="6 7" key="1">
    <citation type="submission" date="2014-04" db="EMBL/GenBank/DDBJ databases">
        <title>Aquimarina sp. 22II-S11-z7 Genome Sequencing.</title>
        <authorList>
            <person name="Lai Q."/>
        </authorList>
    </citation>
    <scope>NUCLEOTIDE SEQUENCE [LARGE SCALE GENOMIC DNA]</scope>
    <source>
        <strain evidence="6 7">22II-S11-z7</strain>
    </source>
</reference>
<dbReference type="AlphaFoldDB" id="A0A023BT08"/>
<evidence type="ECO:0000313" key="7">
    <source>
        <dbReference type="Proteomes" id="UP000023541"/>
    </source>
</evidence>
<dbReference type="InterPro" id="IPR014757">
    <property type="entry name" value="Tscrpt_reg_IclR_C"/>
</dbReference>
<dbReference type="GO" id="GO:0045892">
    <property type="term" value="P:negative regulation of DNA-templated transcription"/>
    <property type="evidence" value="ECO:0007669"/>
    <property type="project" value="TreeGrafter"/>
</dbReference>
<dbReference type="GO" id="GO:0003700">
    <property type="term" value="F:DNA-binding transcription factor activity"/>
    <property type="evidence" value="ECO:0007669"/>
    <property type="project" value="TreeGrafter"/>
</dbReference>
<comment type="caution">
    <text evidence="6">The sequence shown here is derived from an EMBL/GenBank/DDBJ whole genome shotgun (WGS) entry which is preliminary data.</text>
</comment>
<feature type="domain" description="IclR-ED" evidence="5">
    <location>
        <begin position="74"/>
        <end position="255"/>
    </location>
</feature>
<dbReference type="PANTHER" id="PTHR30136:SF35">
    <property type="entry name" value="HTH-TYPE TRANSCRIPTIONAL REGULATOR RV1719"/>
    <property type="match status" value="1"/>
</dbReference>
<dbReference type="Gene3D" id="3.30.450.40">
    <property type="match status" value="1"/>
</dbReference>
<protein>
    <recommendedName>
        <fullName evidence="8">IclR family transcriptional regulator</fullName>
    </recommendedName>
</protein>
<dbReference type="SUPFAM" id="SSF55781">
    <property type="entry name" value="GAF domain-like"/>
    <property type="match status" value="1"/>
</dbReference>
<dbReference type="PROSITE" id="PS51078">
    <property type="entry name" value="ICLR_ED"/>
    <property type="match status" value="1"/>
</dbReference>
<evidence type="ECO:0000256" key="3">
    <source>
        <dbReference type="ARBA" id="ARBA00023163"/>
    </source>
</evidence>
<keyword evidence="3" id="KW-0804">Transcription</keyword>
<dbReference type="InterPro" id="IPR005471">
    <property type="entry name" value="Tscrpt_reg_IclR_N"/>
</dbReference>
<keyword evidence="2" id="KW-0238">DNA-binding</keyword>
<evidence type="ECO:0000256" key="1">
    <source>
        <dbReference type="ARBA" id="ARBA00023015"/>
    </source>
</evidence>
<organism evidence="6 7">
    <name type="scientific">Aquimarina atlantica</name>
    <dbReference type="NCBI Taxonomy" id="1317122"/>
    <lineage>
        <taxon>Bacteria</taxon>
        <taxon>Pseudomonadati</taxon>
        <taxon>Bacteroidota</taxon>
        <taxon>Flavobacteriia</taxon>
        <taxon>Flavobacteriales</taxon>
        <taxon>Flavobacteriaceae</taxon>
        <taxon>Aquimarina</taxon>
    </lineage>
</organism>
<dbReference type="RefSeq" id="WP_034242739.1">
    <property type="nucleotide sequence ID" value="NZ_AQRA01000006.1"/>
</dbReference>
<evidence type="ECO:0008006" key="8">
    <source>
        <dbReference type="Google" id="ProtNLM"/>
    </source>
</evidence>
<keyword evidence="1" id="KW-0805">Transcription regulation</keyword>
<evidence type="ECO:0000259" key="5">
    <source>
        <dbReference type="PROSITE" id="PS51078"/>
    </source>
</evidence>
<dbReference type="InterPro" id="IPR036390">
    <property type="entry name" value="WH_DNA-bd_sf"/>
</dbReference>
<proteinExistence type="predicted"/>
<dbReference type="eggNOG" id="COG1414">
    <property type="taxonomic scope" value="Bacteria"/>
</dbReference>
<dbReference type="InterPro" id="IPR050707">
    <property type="entry name" value="HTH_MetabolicPath_Reg"/>
</dbReference>
<dbReference type="InterPro" id="IPR036388">
    <property type="entry name" value="WH-like_DNA-bd_sf"/>
</dbReference>
<sequence length="255" mass="28681">MSNTIDKKILNTSVEKAFNILDCFSTDTIELGVTEIAKLMRTNKSAVYRMLATMEALNVIQQNTENGKYRLGLKLFELGQKVSINQNFISKARPYMEELVKRAGETAHLAIYKNQKVYFLDKVVGRHDLQINSQIGTEKPLHCTGLGKVMLAFVEHDYKKTIKNLDLESVTKNTITDKQKLITEVENIKNNGFALDLEENEIGLVCVAVPVFSTKGKFIAAISTSGPSARFNENEIQTYTGDLKQTAEQLKYIFS</sequence>
<accession>A0A023BT08</accession>
<dbReference type="Pfam" id="PF01614">
    <property type="entry name" value="IclR_C"/>
    <property type="match status" value="1"/>
</dbReference>
<name>A0A023BT08_9FLAO</name>
<evidence type="ECO:0000259" key="4">
    <source>
        <dbReference type="PROSITE" id="PS51077"/>
    </source>
</evidence>
<evidence type="ECO:0000256" key="2">
    <source>
        <dbReference type="ARBA" id="ARBA00023125"/>
    </source>
</evidence>
<dbReference type="SMART" id="SM00346">
    <property type="entry name" value="HTH_ICLR"/>
    <property type="match status" value="1"/>
</dbReference>
<dbReference type="PROSITE" id="PS51077">
    <property type="entry name" value="HTH_ICLR"/>
    <property type="match status" value="1"/>
</dbReference>
<dbReference type="Gene3D" id="1.10.10.10">
    <property type="entry name" value="Winged helix-like DNA-binding domain superfamily/Winged helix DNA-binding domain"/>
    <property type="match status" value="1"/>
</dbReference>
<dbReference type="GO" id="GO:0003677">
    <property type="term" value="F:DNA binding"/>
    <property type="evidence" value="ECO:0007669"/>
    <property type="project" value="UniProtKB-KW"/>
</dbReference>
<dbReference type="SUPFAM" id="SSF46785">
    <property type="entry name" value="Winged helix' DNA-binding domain"/>
    <property type="match status" value="1"/>
</dbReference>
<gene>
    <name evidence="6" type="ORF">ATO12_18225</name>
</gene>